<evidence type="ECO:0000256" key="1">
    <source>
        <dbReference type="SAM" id="Phobius"/>
    </source>
</evidence>
<reference evidence="2 3" key="1">
    <citation type="journal article" date="2015" name="Plant Cell">
        <title>Oil accumulation by the oleaginous diatom Fistulifera solaris as revealed by the genome and transcriptome.</title>
        <authorList>
            <person name="Tanaka T."/>
            <person name="Maeda Y."/>
            <person name="Veluchamy A."/>
            <person name="Tanaka M."/>
            <person name="Abida H."/>
            <person name="Marechal E."/>
            <person name="Bowler C."/>
            <person name="Muto M."/>
            <person name="Sunaga Y."/>
            <person name="Tanaka M."/>
            <person name="Yoshino T."/>
            <person name="Taniguchi T."/>
            <person name="Fukuda Y."/>
            <person name="Nemoto M."/>
            <person name="Matsumoto M."/>
            <person name="Wong P.S."/>
            <person name="Aburatani S."/>
            <person name="Fujibuchi W."/>
        </authorList>
    </citation>
    <scope>NUCLEOTIDE SEQUENCE [LARGE SCALE GENOMIC DNA]</scope>
    <source>
        <strain evidence="2 3">JPCC DA0580</strain>
    </source>
</reference>
<accession>A0A1Z5JPT2</accession>
<dbReference type="AlphaFoldDB" id="A0A1Z5JPT2"/>
<gene>
    <name evidence="2" type="ORF">FisN_22Hh180</name>
</gene>
<feature type="transmembrane region" description="Helical" evidence="1">
    <location>
        <begin position="180"/>
        <end position="210"/>
    </location>
</feature>
<comment type="caution">
    <text evidence="2">The sequence shown here is derived from an EMBL/GenBank/DDBJ whole genome shotgun (WGS) entry which is preliminary data.</text>
</comment>
<evidence type="ECO:0000313" key="3">
    <source>
        <dbReference type="Proteomes" id="UP000198406"/>
    </source>
</evidence>
<evidence type="ECO:0008006" key="4">
    <source>
        <dbReference type="Google" id="ProtNLM"/>
    </source>
</evidence>
<name>A0A1Z5JPT2_FISSO</name>
<evidence type="ECO:0000313" key="2">
    <source>
        <dbReference type="EMBL" id="GAX15969.1"/>
    </source>
</evidence>
<keyword evidence="1" id="KW-0472">Membrane</keyword>
<feature type="transmembrane region" description="Helical" evidence="1">
    <location>
        <begin position="41"/>
        <end position="67"/>
    </location>
</feature>
<dbReference type="OrthoDB" id="56862at2759"/>
<dbReference type="PANTHER" id="PTHR33133:SF1">
    <property type="entry name" value="EXPRESSED PROTEIN-RELATED"/>
    <property type="match status" value="1"/>
</dbReference>
<dbReference type="Proteomes" id="UP000198406">
    <property type="component" value="Unassembled WGS sequence"/>
</dbReference>
<dbReference type="EMBL" id="BDSP01000100">
    <property type="protein sequence ID" value="GAX15969.1"/>
    <property type="molecule type" value="Genomic_DNA"/>
</dbReference>
<feature type="transmembrane region" description="Helical" evidence="1">
    <location>
        <begin position="88"/>
        <end position="117"/>
    </location>
</feature>
<keyword evidence="1" id="KW-1133">Transmembrane helix</keyword>
<keyword evidence="3" id="KW-1185">Reference proteome</keyword>
<sequence length="283" mass="31001">MEVIPQIMLTLSLKKTLVSATSQWIVPNMDDIWNSMSTMRIILLSTEYALCCLFGIIVQAAIIQVVTEYYANKYSSFKASLKIAFDRFGAILCFKLLYLTALLIVGIAVVGCLYYLLLLHSFARVGGLGLIALLVIVTAIAVFAYAMLSLAIGLPIVVVEKRSSIGAMKRSFELVSGYRCYIFCSIFLLSLLIGIGVVIYHIMVGVIFGFSFFGTVFYTLSTLVTLPLQTILTAVLYFSLRVRIEGLNGDTLAAEIEEFNIGSGSGNYNNVSIEEAGCDVSFL</sequence>
<keyword evidence="1" id="KW-0812">Transmembrane</keyword>
<feature type="transmembrane region" description="Helical" evidence="1">
    <location>
        <begin position="129"/>
        <end position="159"/>
    </location>
</feature>
<organism evidence="2 3">
    <name type="scientific">Fistulifera solaris</name>
    <name type="common">Oleaginous diatom</name>
    <dbReference type="NCBI Taxonomy" id="1519565"/>
    <lineage>
        <taxon>Eukaryota</taxon>
        <taxon>Sar</taxon>
        <taxon>Stramenopiles</taxon>
        <taxon>Ochrophyta</taxon>
        <taxon>Bacillariophyta</taxon>
        <taxon>Bacillariophyceae</taxon>
        <taxon>Bacillariophycidae</taxon>
        <taxon>Naviculales</taxon>
        <taxon>Naviculaceae</taxon>
        <taxon>Fistulifera</taxon>
    </lineage>
</organism>
<dbReference type="PANTHER" id="PTHR33133">
    <property type="entry name" value="OS08G0107100 PROTEIN-RELATED"/>
    <property type="match status" value="1"/>
</dbReference>
<dbReference type="InParanoid" id="A0A1Z5JPT2"/>
<feature type="transmembrane region" description="Helical" evidence="1">
    <location>
        <begin position="216"/>
        <end position="238"/>
    </location>
</feature>
<protein>
    <recommendedName>
        <fullName evidence="4">Glycerophosphoryl diester phosphodiesterase membrane domain-containing protein</fullName>
    </recommendedName>
</protein>
<proteinExistence type="predicted"/>